<dbReference type="Proteomes" id="UP000053326">
    <property type="component" value="Unassembled WGS sequence"/>
</dbReference>
<accession>A0A117LB88</accession>
<dbReference type="InterPro" id="IPR003593">
    <property type="entry name" value="AAA+_ATPase"/>
</dbReference>
<dbReference type="PANTHER" id="PTHR24220:SF470">
    <property type="entry name" value="CELL DIVISION ATP-BINDING PROTEIN FTSE"/>
    <property type="match status" value="1"/>
</dbReference>
<dbReference type="NCBIfam" id="TIGR02673">
    <property type="entry name" value="FtsE"/>
    <property type="match status" value="1"/>
</dbReference>
<dbReference type="AlphaFoldDB" id="A0A117LB88"/>
<dbReference type="InterPro" id="IPR003439">
    <property type="entry name" value="ABC_transporter-like_ATP-bd"/>
</dbReference>
<keyword evidence="8 9" id="KW-0131">Cell cycle</keyword>
<comment type="similarity">
    <text evidence="1 9">Belongs to the ABC transporter superfamily.</text>
</comment>
<sequence>MIRFFNVSKVYPNGVKALTGITLQIEKGEFVFLVGPSGAGKSTLIKLIFREELPTKGQIYIGGRSIVRMKHREVPGLRRQIGMVFQDFRLLPDRTVFENVAFAMQVVGAGWKEIKKRVPEVLQQMGIQDRMKYYPRQLSGGEQQRVAIARALVNRPVILIADEPTGNLDMDTSWEIMHYFQEINRQGTTVLVATHAREIVDALRKRVIALERGNIVRDEYQGAYASAT</sequence>
<proteinExistence type="inferred from homology"/>
<dbReference type="InterPro" id="IPR005286">
    <property type="entry name" value="Cell_div_FtsE"/>
</dbReference>
<keyword evidence="5 9" id="KW-0547">Nucleotide-binding</keyword>
<gene>
    <name evidence="9" type="primary">ftsE</name>
    <name evidence="11" type="ORF">XD66_1239</name>
</gene>
<reference evidence="12" key="1">
    <citation type="journal article" date="2015" name="MBio">
        <title>Genome-Resolved Metagenomic Analysis Reveals Roles for Candidate Phyla and Other Microbial Community Members in Biogeochemical Transformations in Oil Reservoirs.</title>
        <authorList>
            <person name="Hu P."/>
            <person name="Tom L."/>
            <person name="Singh A."/>
            <person name="Thomas B.C."/>
            <person name="Baker B.J."/>
            <person name="Piceno Y.M."/>
            <person name="Andersen G.L."/>
            <person name="Banfield J.F."/>
        </authorList>
    </citation>
    <scope>NUCLEOTIDE SEQUENCE [LARGE SCALE GENOMIC DNA]</scope>
</reference>
<dbReference type="InterPro" id="IPR015854">
    <property type="entry name" value="ABC_transpr_LolD-like"/>
</dbReference>
<dbReference type="PATRIC" id="fig|85874.4.peg.688"/>
<comment type="subcellular location">
    <subcellularLocation>
        <location evidence="9">Cell membrane</location>
        <topology evidence="9">Peripheral membrane protein</topology>
        <orientation evidence="9">Cytoplasmic side</orientation>
    </subcellularLocation>
</comment>
<dbReference type="Pfam" id="PF00005">
    <property type="entry name" value="ABC_tran"/>
    <property type="match status" value="1"/>
</dbReference>
<dbReference type="EMBL" id="LGFO01000176">
    <property type="protein sequence ID" value="KUK36054.1"/>
    <property type="molecule type" value="Genomic_DNA"/>
</dbReference>
<evidence type="ECO:0000256" key="7">
    <source>
        <dbReference type="ARBA" id="ARBA00023136"/>
    </source>
</evidence>
<evidence type="ECO:0000256" key="1">
    <source>
        <dbReference type="ARBA" id="ARBA00005417"/>
    </source>
</evidence>
<name>A0A117LB88_9THEO</name>
<evidence type="ECO:0000256" key="9">
    <source>
        <dbReference type="RuleBase" id="RU365094"/>
    </source>
</evidence>
<dbReference type="GO" id="GO:0016887">
    <property type="term" value="F:ATP hydrolysis activity"/>
    <property type="evidence" value="ECO:0007669"/>
    <property type="project" value="InterPro"/>
</dbReference>
<dbReference type="InterPro" id="IPR027417">
    <property type="entry name" value="P-loop_NTPase"/>
</dbReference>
<dbReference type="Gene3D" id="3.40.50.300">
    <property type="entry name" value="P-loop containing nucleotide triphosphate hydrolases"/>
    <property type="match status" value="1"/>
</dbReference>
<organism evidence="11 12">
    <name type="scientific">Thermacetogenium phaeum</name>
    <dbReference type="NCBI Taxonomy" id="85874"/>
    <lineage>
        <taxon>Bacteria</taxon>
        <taxon>Bacillati</taxon>
        <taxon>Bacillota</taxon>
        <taxon>Clostridia</taxon>
        <taxon>Thermoanaerobacterales</taxon>
        <taxon>Thermoanaerobacteraceae</taxon>
        <taxon>Thermacetogenium</taxon>
    </lineage>
</organism>
<evidence type="ECO:0000259" key="10">
    <source>
        <dbReference type="PROSITE" id="PS50893"/>
    </source>
</evidence>
<dbReference type="OMA" id="RYCPRAV"/>
<keyword evidence="6 9" id="KW-0067">ATP-binding</keyword>
<comment type="subunit">
    <text evidence="9">Homodimer. Forms a membrane-associated complex with FtsX.</text>
</comment>
<dbReference type="GO" id="GO:0022857">
    <property type="term" value="F:transmembrane transporter activity"/>
    <property type="evidence" value="ECO:0007669"/>
    <property type="project" value="TreeGrafter"/>
</dbReference>
<dbReference type="GO" id="GO:0005524">
    <property type="term" value="F:ATP binding"/>
    <property type="evidence" value="ECO:0007669"/>
    <property type="project" value="UniProtKB-UniRule"/>
</dbReference>
<keyword evidence="4 9" id="KW-0132">Cell division</keyword>
<dbReference type="GO" id="GO:0005886">
    <property type="term" value="C:plasma membrane"/>
    <property type="evidence" value="ECO:0007669"/>
    <property type="project" value="UniProtKB-SubCell"/>
</dbReference>
<dbReference type="PROSITE" id="PS00211">
    <property type="entry name" value="ABC_TRANSPORTER_1"/>
    <property type="match status" value="1"/>
</dbReference>
<evidence type="ECO:0000256" key="4">
    <source>
        <dbReference type="ARBA" id="ARBA00022618"/>
    </source>
</evidence>
<keyword evidence="7 9" id="KW-0472">Membrane</keyword>
<keyword evidence="3 9" id="KW-1003">Cell membrane</keyword>
<evidence type="ECO:0000256" key="2">
    <source>
        <dbReference type="ARBA" id="ARBA00020019"/>
    </source>
</evidence>
<evidence type="ECO:0000313" key="11">
    <source>
        <dbReference type="EMBL" id="KUK36054.1"/>
    </source>
</evidence>
<feature type="domain" description="ABC transporter" evidence="10">
    <location>
        <begin position="2"/>
        <end position="228"/>
    </location>
</feature>
<comment type="function">
    <text evidence="9">Part of the ABC transporter FtsEX involved in cellular division.</text>
</comment>
<dbReference type="GO" id="GO:0051301">
    <property type="term" value="P:cell division"/>
    <property type="evidence" value="ECO:0007669"/>
    <property type="project" value="UniProtKB-UniRule"/>
</dbReference>
<evidence type="ECO:0000256" key="3">
    <source>
        <dbReference type="ARBA" id="ARBA00022475"/>
    </source>
</evidence>
<dbReference type="PROSITE" id="PS50893">
    <property type="entry name" value="ABC_TRANSPORTER_2"/>
    <property type="match status" value="1"/>
</dbReference>
<evidence type="ECO:0000256" key="8">
    <source>
        <dbReference type="ARBA" id="ARBA00023306"/>
    </source>
</evidence>
<evidence type="ECO:0000256" key="6">
    <source>
        <dbReference type="ARBA" id="ARBA00022840"/>
    </source>
</evidence>
<dbReference type="PANTHER" id="PTHR24220">
    <property type="entry name" value="IMPORT ATP-BINDING PROTEIN"/>
    <property type="match status" value="1"/>
</dbReference>
<dbReference type="FunFam" id="3.40.50.300:FF:000056">
    <property type="entry name" value="Cell division ATP-binding protein FtsE"/>
    <property type="match status" value="1"/>
</dbReference>
<evidence type="ECO:0000256" key="5">
    <source>
        <dbReference type="ARBA" id="ARBA00022741"/>
    </source>
</evidence>
<protein>
    <recommendedName>
        <fullName evidence="2 9">Cell division ATP-binding protein FtsE</fullName>
    </recommendedName>
</protein>
<dbReference type="InterPro" id="IPR017871">
    <property type="entry name" value="ABC_transporter-like_CS"/>
</dbReference>
<evidence type="ECO:0000313" key="12">
    <source>
        <dbReference type="Proteomes" id="UP000053326"/>
    </source>
</evidence>
<dbReference type="SUPFAM" id="SSF52540">
    <property type="entry name" value="P-loop containing nucleoside triphosphate hydrolases"/>
    <property type="match status" value="1"/>
</dbReference>
<dbReference type="SMART" id="SM00382">
    <property type="entry name" value="AAA"/>
    <property type="match status" value="1"/>
</dbReference>
<comment type="caution">
    <text evidence="11">The sequence shown here is derived from an EMBL/GenBank/DDBJ whole genome shotgun (WGS) entry which is preliminary data.</text>
</comment>